<organism evidence="14 15">
    <name type="scientific">Natronomicrosphaera hydrolytica</name>
    <dbReference type="NCBI Taxonomy" id="3242702"/>
    <lineage>
        <taxon>Bacteria</taxon>
        <taxon>Pseudomonadati</taxon>
        <taxon>Planctomycetota</taxon>
        <taxon>Phycisphaerae</taxon>
        <taxon>Phycisphaerales</taxon>
        <taxon>Phycisphaeraceae</taxon>
        <taxon>Natronomicrosphaera</taxon>
    </lineage>
</organism>
<proteinExistence type="inferred from homology"/>
<evidence type="ECO:0000313" key="14">
    <source>
        <dbReference type="EMBL" id="MFA9476971.1"/>
    </source>
</evidence>
<dbReference type="EMBL" id="JBGUBD010000001">
    <property type="protein sequence ID" value="MFA9476971.1"/>
    <property type="molecule type" value="Genomic_DNA"/>
</dbReference>
<gene>
    <name evidence="14" type="ORF">ACERK3_01565</name>
</gene>
<keyword evidence="9 10" id="KW-0998">Cell outer membrane</keyword>
<dbReference type="SUPFAM" id="SSF56935">
    <property type="entry name" value="Porins"/>
    <property type="match status" value="1"/>
</dbReference>
<reference evidence="14 15" key="1">
    <citation type="submission" date="2024-08" db="EMBL/GenBank/DDBJ databases">
        <title>Whole-genome sequencing of halo(alkali)philic microorganisms from hypersaline lakes.</title>
        <authorList>
            <person name="Sorokin D.Y."/>
            <person name="Merkel A.Y."/>
            <person name="Messina E."/>
            <person name="Yakimov M."/>
        </authorList>
    </citation>
    <scope>NUCLEOTIDE SEQUENCE [LARGE SCALE GENOMIC DNA]</scope>
    <source>
        <strain evidence="14 15">AB-hyl4</strain>
    </source>
</reference>
<keyword evidence="7 10" id="KW-0472">Membrane</keyword>
<accession>A0ABV4U053</accession>
<comment type="similarity">
    <text evidence="10 11">Belongs to the TonB-dependent receptor family.</text>
</comment>
<dbReference type="PANTHER" id="PTHR30069:SF29">
    <property type="entry name" value="HEMOGLOBIN AND HEMOGLOBIN-HAPTOGLOBIN-BINDING PROTEIN 1-RELATED"/>
    <property type="match status" value="1"/>
</dbReference>
<dbReference type="InterPro" id="IPR039426">
    <property type="entry name" value="TonB-dep_rcpt-like"/>
</dbReference>
<dbReference type="InterPro" id="IPR012910">
    <property type="entry name" value="Plug_dom"/>
</dbReference>
<keyword evidence="3 10" id="KW-1134">Transmembrane beta strand</keyword>
<comment type="subcellular location">
    <subcellularLocation>
        <location evidence="1 10">Cell outer membrane</location>
        <topology evidence="1 10">Multi-pass membrane protein</topology>
    </subcellularLocation>
</comment>
<evidence type="ECO:0000256" key="10">
    <source>
        <dbReference type="PROSITE-ProRule" id="PRU01360"/>
    </source>
</evidence>
<keyword evidence="8 14" id="KW-0675">Receptor</keyword>
<evidence type="ECO:0000256" key="2">
    <source>
        <dbReference type="ARBA" id="ARBA00022448"/>
    </source>
</evidence>
<dbReference type="Pfam" id="PF00593">
    <property type="entry name" value="TonB_dep_Rec_b-barrel"/>
    <property type="match status" value="1"/>
</dbReference>
<dbReference type="Gene3D" id="2.40.170.20">
    <property type="entry name" value="TonB-dependent receptor, beta-barrel domain"/>
    <property type="match status" value="1"/>
</dbReference>
<dbReference type="Proteomes" id="UP001575105">
    <property type="component" value="Unassembled WGS sequence"/>
</dbReference>
<dbReference type="PROSITE" id="PS52016">
    <property type="entry name" value="TONB_DEPENDENT_REC_3"/>
    <property type="match status" value="1"/>
</dbReference>
<keyword evidence="4 10" id="KW-0812">Transmembrane</keyword>
<evidence type="ECO:0000313" key="15">
    <source>
        <dbReference type="Proteomes" id="UP001575105"/>
    </source>
</evidence>
<evidence type="ECO:0000256" key="9">
    <source>
        <dbReference type="ARBA" id="ARBA00023237"/>
    </source>
</evidence>
<dbReference type="RefSeq" id="WP_425343896.1">
    <property type="nucleotide sequence ID" value="NZ_JBGUBD010000001.1"/>
</dbReference>
<keyword evidence="15" id="KW-1185">Reference proteome</keyword>
<dbReference type="InterPro" id="IPR036942">
    <property type="entry name" value="Beta-barrel_TonB_sf"/>
</dbReference>
<dbReference type="InterPro" id="IPR037066">
    <property type="entry name" value="Plug_dom_sf"/>
</dbReference>
<evidence type="ECO:0000256" key="7">
    <source>
        <dbReference type="ARBA" id="ARBA00023136"/>
    </source>
</evidence>
<evidence type="ECO:0000256" key="4">
    <source>
        <dbReference type="ARBA" id="ARBA00022692"/>
    </source>
</evidence>
<keyword evidence="2 10" id="KW-0813">Transport</keyword>
<evidence type="ECO:0000256" key="6">
    <source>
        <dbReference type="ARBA" id="ARBA00023077"/>
    </source>
</evidence>
<dbReference type="Gene3D" id="2.170.130.10">
    <property type="entry name" value="TonB-dependent receptor, plug domain"/>
    <property type="match status" value="1"/>
</dbReference>
<sequence length="644" mass="73065">MLFVVFAAHVVADTADEFDDFDDDITFAGLSLEELMSIRVTSVAGKEMDWFTTPSAMYVLTAEEIRRSGHQSLPEALRMVPGLTVSQTSSNSWAVSARGFHSRYANHLLVMIDGRTVYDPYFSGVLWHKQHVLLEDIDRIEIVRGPGATLWGANAVNGVINVTTRPASETQGLYLSGVTGSRYNSIVSSRYGGEIDDDTHYRVWSSYRNVEPFREAEGGDFPDAWDMTHGGFRLDRQGDEGVLFTLQADAHGSNRINQRTQVADPDGLPFALATITGPGRTTGSSLLGRISQDIDPHHGWSLQAYYNYNDDVANTGFRNQHHTTDLDFRHHFRPLDRHEVVWGLGYRYVTDNIRSTDTMIVDPTRRDIHTASAFIQDTVTLVPDWLSVMVGSKFEHNSYTGFEYQPSLRIALTPTERQTVWASVSRAVQVPSRYNTDTTTVVGYFPFPPPNDRMLFRSNPDLESVSMVAYEAGYRVKLTDQVAIDTAVFLNRYRNMITVDWESFQWANGGTATTYGVETTTTWRPAANWRLDFGYTYLRARSEDPFAISPSPRHQGHLRSFLDVTDDVELNTALYWTDRIDDLDIASYLRWDLGVTWHVTQNFEFSVWGQNLLQSRHTEFVEPFLQGGEAQVPRSFYMQATMRF</sequence>
<evidence type="ECO:0000259" key="12">
    <source>
        <dbReference type="Pfam" id="PF00593"/>
    </source>
</evidence>
<evidence type="ECO:0000259" key="13">
    <source>
        <dbReference type="Pfam" id="PF07715"/>
    </source>
</evidence>
<dbReference type="PANTHER" id="PTHR30069">
    <property type="entry name" value="TONB-DEPENDENT OUTER MEMBRANE RECEPTOR"/>
    <property type="match status" value="1"/>
</dbReference>
<name>A0ABV4U053_9BACT</name>
<feature type="domain" description="TonB-dependent receptor-like beta-barrel" evidence="12">
    <location>
        <begin position="267"/>
        <end position="612"/>
    </location>
</feature>
<keyword evidence="5" id="KW-0732">Signal</keyword>
<evidence type="ECO:0000256" key="3">
    <source>
        <dbReference type="ARBA" id="ARBA00022452"/>
    </source>
</evidence>
<comment type="caution">
    <text evidence="14">The sequence shown here is derived from an EMBL/GenBank/DDBJ whole genome shotgun (WGS) entry which is preliminary data.</text>
</comment>
<keyword evidence="6 11" id="KW-0798">TonB box</keyword>
<dbReference type="Pfam" id="PF07715">
    <property type="entry name" value="Plug"/>
    <property type="match status" value="1"/>
</dbReference>
<feature type="domain" description="TonB-dependent receptor plug" evidence="13">
    <location>
        <begin position="52"/>
        <end position="159"/>
    </location>
</feature>
<dbReference type="InterPro" id="IPR000531">
    <property type="entry name" value="Beta-barrel_TonB"/>
</dbReference>
<evidence type="ECO:0000256" key="11">
    <source>
        <dbReference type="RuleBase" id="RU003357"/>
    </source>
</evidence>
<evidence type="ECO:0000256" key="1">
    <source>
        <dbReference type="ARBA" id="ARBA00004571"/>
    </source>
</evidence>
<protein>
    <submittedName>
        <fullName evidence="14">TonB-dependent receptor plug domain-containing protein</fullName>
    </submittedName>
</protein>
<evidence type="ECO:0000256" key="8">
    <source>
        <dbReference type="ARBA" id="ARBA00023170"/>
    </source>
</evidence>
<evidence type="ECO:0000256" key="5">
    <source>
        <dbReference type="ARBA" id="ARBA00022729"/>
    </source>
</evidence>